<accession>A0ABU3PS58</accession>
<feature type="domain" description="Suppressor of fused-like" evidence="1">
    <location>
        <begin position="64"/>
        <end position="180"/>
    </location>
</feature>
<evidence type="ECO:0000259" key="1">
    <source>
        <dbReference type="Pfam" id="PF05076"/>
    </source>
</evidence>
<dbReference type="RefSeq" id="WP_315731198.1">
    <property type="nucleotide sequence ID" value="NZ_JAVYII010000001.1"/>
</dbReference>
<protein>
    <submittedName>
        <fullName evidence="2">Suppressor of fused domain protein</fullName>
    </submittedName>
</protein>
<sequence length="443" mass="46588">MSAESNAPDRDRRRADLVAHLERHAGDAVRVLDPSGPGAAPELLVAGPAGSDHVTVVTCGAPGGTELAITLPAGWPGLDPLDHDRLADEAHGWPLRVLVALARLAGERGVRMVPGRTVPLSGPEGLAPGVRFAGALLVAPVEPQPVGDAQILSVVPLLPEELAFAGEVPVGPGSLTQRLAPLGPVVDVRRAPVVAGAPGYAAYVLLASLPADLGEVVRHATPNWAADLSARGALEAVFEDVNPVRLALDRPLPAAVVTRDVEPTSLSPAARAAAEQHRAVVTVLPETAGDHTLRLLSWVQLLCEREDALAVWLPHHGRVLTREEFTAAQSDEVLLQASVHPRQAPDGAPAVVTRGLAARGGREVWFSGDGLDHRALAKRLTTVLAHVEDADEIPRAGTRAKYGFTRYELADGIDPGTGDPVLVMAEAARPPREGLLRRRRRGD</sequence>
<dbReference type="Proteomes" id="UP001268542">
    <property type="component" value="Unassembled WGS sequence"/>
</dbReference>
<evidence type="ECO:0000313" key="3">
    <source>
        <dbReference type="Proteomes" id="UP001268542"/>
    </source>
</evidence>
<dbReference type="EMBL" id="JAVYII010000001">
    <property type="protein sequence ID" value="MDT9592033.1"/>
    <property type="molecule type" value="Genomic_DNA"/>
</dbReference>
<evidence type="ECO:0000313" key="2">
    <source>
        <dbReference type="EMBL" id="MDT9592033.1"/>
    </source>
</evidence>
<dbReference type="Pfam" id="PF05076">
    <property type="entry name" value="SUFU"/>
    <property type="match status" value="1"/>
</dbReference>
<organism evidence="2 3">
    <name type="scientific">Nocardioides imazamoxiresistens</name>
    <dbReference type="NCBI Taxonomy" id="3231893"/>
    <lineage>
        <taxon>Bacteria</taxon>
        <taxon>Bacillati</taxon>
        <taxon>Actinomycetota</taxon>
        <taxon>Actinomycetes</taxon>
        <taxon>Propionibacteriales</taxon>
        <taxon>Nocardioidaceae</taxon>
        <taxon>Nocardioides</taxon>
    </lineage>
</organism>
<dbReference type="InterPro" id="IPR020941">
    <property type="entry name" value="SUFU-like_domain"/>
</dbReference>
<gene>
    <name evidence="2" type="ORF">RDV89_03075</name>
</gene>
<proteinExistence type="predicted"/>
<comment type="caution">
    <text evidence="2">The sequence shown here is derived from an EMBL/GenBank/DDBJ whole genome shotgun (WGS) entry which is preliminary data.</text>
</comment>
<name>A0ABU3PS58_9ACTN</name>
<keyword evidence="3" id="KW-1185">Reference proteome</keyword>
<reference evidence="2 3" key="1">
    <citation type="submission" date="2023-08" db="EMBL/GenBank/DDBJ databases">
        <title>Nocardioides seae sp. nov., a bacterium isolated from a soil.</title>
        <authorList>
            <person name="Wang X."/>
        </authorList>
    </citation>
    <scope>NUCLEOTIDE SEQUENCE [LARGE SCALE GENOMIC DNA]</scope>
    <source>
        <strain evidence="2 3">YZH12</strain>
    </source>
</reference>